<dbReference type="PROSITE" id="PS00518">
    <property type="entry name" value="ZF_RING_1"/>
    <property type="match status" value="1"/>
</dbReference>
<dbReference type="Gene3D" id="3.30.40.10">
    <property type="entry name" value="Zinc/RING finger domain, C3HC4 (zinc finger)"/>
    <property type="match status" value="2"/>
</dbReference>
<dbReference type="SUPFAM" id="SSF57850">
    <property type="entry name" value="RING/U-box"/>
    <property type="match status" value="2"/>
</dbReference>
<keyword evidence="3" id="KW-0862">Zinc</keyword>
<dbReference type="PROSITE" id="PS50089">
    <property type="entry name" value="ZF_RING_2"/>
    <property type="match status" value="2"/>
</dbReference>
<gene>
    <name evidence="6" type="primary">Cnig_chr_X.g26253</name>
    <name evidence="6" type="ORF">B9Z55_026253</name>
</gene>
<dbReference type="GO" id="GO:0008270">
    <property type="term" value="F:zinc ion binding"/>
    <property type="evidence" value="ECO:0007669"/>
    <property type="project" value="UniProtKB-KW"/>
</dbReference>
<proteinExistence type="predicted"/>
<dbReference type="GO" id="GO:0061630">
    <property type="term" value="F:ubiquitin protein ligase activity"/>
    <property type="evidence" value="ECO:0007669"/>
    <property type="project" value="TreeGrafter"/>
</dbReference>
<dbReference type="InterPro" id="IPR051435">
    <property type="entry name" value="RING_finger_E3_ubiq-ligases"/>
</dbReference>
<dbReference type="OrthoDB" id="111250at2759"/>
<feature type="domain" description="RING-type" evidence="5">
    <location>
        <begin position="48"/>
        <end position="106"/>
    </location>
</feature>
<dbReference type="GO" id="GO:0016567">
    <property type="term" value="P:protein ubiquitination"/>
    <property type="evidence" value="ECO:0007669"/>
    <property type="project" value="TreeGrafter"/>
</dbReference>
<feature type="domain" description="RING-type" evidence="5">
    <location>
        <begin position="198"/>
        <end position="238"/>
    </location>
</feature>
<dbReference type="InterPro" id="IPR013083">
    <property type="entry name" value="Znf_RING/FYVE/PHD"/>
</dbReference>
<evidence type="ECO:0000256" key="3">
    <source>
        <dbReference type="ARBA" id="ARBA00022833"/>
    </source>
</evidence>
<keyword evidence="1" id="KW-0479">Metal-binding</keyword>
<name>A0A2G5T2H6_9PELO</name>
<evidence type="ECO:0000256" key="1">
    <source>
        <dbReference type="ARBA" id="ARBA00022723"/>
    </source>
</evidence>
<keyword evidence="2 4" id="KW-0863">Zinc-finger</keyword>
<dbReference type="Proteomes" id="UP000230233">
    <property type="component" value="Chromosome X"/>
</dbReference>
<dbReference type="InterPro" id="IPR001841">
    <property type="entry name" value="Znf_RING"/>
</dbReference>
<organism evidence="6 7">
    <name type="scientific">Caenorhabditis nigoni</name>
    <dbReference type="NCBI Taxonomy" id="1611254"/>
    <lineage>
        <taxon>Eukaryota</taxon>
        <taxon>Metazoa</taxon>
        <taxon>Ecdysozoa</taxon>
        <taxon>Nematoda</taxon>
        <taxon>Chromadorea</taxon>
        <taxon>Rhabditida</taxon>
        <taxon>Rhabditina</taxon>
        <taxon>Rhabditomorpha</taxon>
        <taxon>Rhabditoidea</taxon>
        <taxon>Rhabditidae</taxon>
        <taxon>Peloderinae</taxon>
        <taxon>Caenorhabditis</taxon>
    </lineage>
</organism>
<dbReference type="Pfam" id="PF13445">
    <property type="entry name" value="zf-RING_UBOX"/>
    <property type="match status" value="2"/>
</dbReference>
<evidence type="ECO:0000256" key="4">
    <source>
        <dbReference type="PROSITE-ProRule" id="PRU00175"/>
    </source>
</evidence>
<dbReference type="InterPro" id="IPR017907">
    <property type="entry name" value="Znf_RING_CS"/>
</dbReference>
<evidence type="ECO:0000313" key="6">
    <source>
        <dbReference type="EMBL" id="PIC21412.1"/>
    </source>
</evidence>
<protein>
    <recommendedName>
        <fullName evidence="5">RING-type domain-containing protein</fullName>
    </recommendedName>
</protein>
<dbReference type="STRING" id="1611254.A0A2G5T2H6"/>
<dbReference type="AlphaFoldDB" id="A0A2G5T2H6"/>
<dbReference type="InterPro" id="IPR027370">
    <property type="entry name" value="Znf-RING_euk"/>
</dbReference>
<evidence type="ECO:0000259" key="5">
    <source>
        <dbReference type="PROSITE" id="PS50089"/>
    </source>
</evidence>
<dbReference type="PANTHER" id="PTHR22791">
    <property type="entry name" value="RING-TYPE DOMAIN-CONTAINING PROTEIN"/>
    <property type="match status" value="1"/>
</dbReference>
<evidence type="ECO:0000313" key="7">
    <source>
        <dbReference type="Proteomes" id="UP000230233"/>
    </source>
</evidence>
<sequence length="264" mass="30728">MVSNSKRDALLKKVVQSERLVSQKLKNNEYRVKRRATLQKSILHCIRCPVCLDRFSTAKRARVLPCWHTVCEQCVTSIVKMERDKVMKRDGLDKVPKVEFKCPCCRIMIRIHSFQSARSLAKNRTVMAAAEMLEGTDLSGETEVQVPLKERHSNATCKTLKKRFKNLEQKCSVLTVQMKKENTLHEKLEEKAVLLLKCPHCRKLYKENPILIRCGHSICVECFDLQREDQFITCKTCNLRNRTFANGINYCVINQQDEYITKYI</sequence>
<accession>A0A2G5T2H6</accession>
<reference evidence="7" key="1">
    <citation type="submission" date="2017-10" db="EMBL/GenBank/DDBJ databases">
        <title>Rapid genome shrinkage in a self-fertile nematode reveals novel sperm competition proteins.</title>
        <authorList>
            <person name="Yin D."/>
            <person name="Schwarz E.M."/>
            <person name="Thomas C.G."/>
            <person name="Felde R.L."/>
            <person name="Korf I.F."/>
            <person name="Cutter A.D."/>
            <person name="Schartner C.M."/>
            <person name="Ralston E.J."/>
            <person name="Meyer B.J."/>
            <person name="Haag E.S."/>
        </authorList>
    </citation>
    <scope>NUCLEOTIDE SEQUENCE [LARGE SCALE GENOMIC DNA]</scope>
    <source>
        <strain evidence="7">JU1422</strain>
    </source>
</reference>
<dbReference type="SMART" id="SM00184">
    <property type="entry name" value="RING"/>
    <property type="match status" value="2"/>
</dbReference>
<evidence type="ECO:0000256" key="2">
    <source>
        <dbReference type="ARBA" id="ARBA00022771"/>
    </source>
</evidence>
<dbReference type="PANTHER" id="PTHR22791:SF34">
    <property type="entry name" value="RING-TYPE DOMAIN-CONTAINING PROTEIN"/>
    <property type="match status" value="1"/>
</dbReference>
<dbReference type="EMBL" id="PDUG01000006">
    <property type="protein sequence ID" value="PIC21412.1"/>
    <property type="molecule type" value="Genomic_DNA"/>
</dbReference>
<comment type="caution">
    <text evidence="6">The sequence shown here is derived from an EMBL/GenBank/DDBJ whole genome shotgun (WGS) entry which is preliminary data.</text>
</comment>
<keyword evidence="7" id="KW-1185">Reference proteome</keyword>